<proteinExistence type="predicted"/>
<evidence type="ECO:0000313" key="3">
    <source>
        <dbReference type="Proteomes" id="UP000696573"/>
    </source>
</evidence>
<evidence type="ECO:0000313" key="2">
    <source>
        <dbReference type="EMBL" id="CAH0027303.1"/>
    </source>
</evidence>
<dbReference type="AlphaFoldDB" id="A0A9N9VLF6"/>
<keyword evidence="3" id="KW-1185">Reference proteome</keyword>
<feature type="compositionally biased region" description="Basic and acidic residues" evidence="1">
    <location>
        <begin position="33"/>
        <end position="44"/>
    </location>
</feature>
<comment type="caution">
    <text evidence="2">The sequence shown here is derived from an EMBL/GenBank/DDBJ whole genome shotgun (WGS) entry which is preliminary data.</text>
</comment>
<sequence>MLRDTIKRALPASVRRAARRVIPARPLKLLSHRPYDPHDEEVLRGPELPDSLVDDLPDPPTLPPSYEIEASVKALGLPKHQQFQILQDVDAVMGLLTVSLLSIVDDSCDILALSSAIRYGCTEAAAAIKRHEVPQSEDELDRLMYESRWRIINSVTAAANIVPLGKQVEVAVAAAAAITEVSYNTLRKTEEQVGKFCGFMFGGPSARHSREYCSA</sequence>
<dbReference type="Proteomes" id="UP000696573">
    <property type="component" value="Unassembled WGS sequence"/>
</dbReference>
<gene>
    <name evidence="2" type="ORF">CRHIZ90672A_00003833</name>
</gene>
<name>A0A9N9VLF6_9HYPO</name>
<protein>
    <submittedName>
        <fullName evidence="2">Uncharacterized protein</fullName>
    </submittedName>
</protein>
<dbReference type="EMBL" id="CABFNQ020000726">
    <property type="protein sequence ID" value="CAH0027303.1"/>
    <property type="molecule type" value="Genomic_DNA"/>
</dbReference>
<dbReference type="OrthoDB" id="5147125at2759"/>
<feature type="region of interest" description="Disordered" evidence="1">
    <location>
        <begin position="32"/>
        <end position="60"/>
    </location>
</feature>
<accession>A0A9N9VLF6</accession>
<reference evidence="2" key="1">
    <citation type="submission" date="2021-10" db="EMBL/GenBank/DDBJ databases">
        <authorList>
            <person name="Piombo E."/>
        </authorList>
    </citation>
    <scope>NUCLEOTIDE SEQUENCE</scope>
</reference>
<organism evidence="2 3">
    <name type="scientific">Clonostachys rhizophaga</name>
    <dbReference type="NCBI Taxonomy" id="160324"/>
    <lineage>
        <taxon>Eukaryota</taxon>
        <taxon>Fungi</taxon>
        <taxon>Dikarya</taxon>
        <taxon>Ascomycota</taxon>
        <taxon>Pezizomycotina</taxon>
        <taxon>Sordariomycetes</taxon>
        <taxon>Hypocreomycetidae</taxon>
        <taxon>Hypocreales</taxon>
        <taxon>Bionectriaceae</taxon>
        <taxon>Clonostachys</taxon>
    </lineage>
</organism>
<evidence type="ECO:0000256" key="1">
    <source>
        <dbReference type="SAM" id="MobiDB-lite"/>
    </source>
</evidence>